<comment type="caution">
    <text evidence="8">The sequence shown here is derived from an EMBL/GenBank/DDBJ whole genome shotgun (WGS) entry which is preliminary data.</text>
</comment>
<proteinExistence type="predicted"/>
<evidence type="ECO:0000256" key="2">
    <source>
        <dbReference type="ARBA" id="ARBA00022771"/>
    </source>
</evidence>
<dbReference type="InterPro" id="IPR018957">
    <property type="entry name" value="Znf_C3HC4_RING-type"/>
</dbReference>
<dbReference type="Gene3D" id="3.30.1520.10">
    <property type="entry name" value="Phox-like domain"/>
    <property type="match status" value="1"/>
</dbReference>
<evidence type="ECO:0000313" key="9">
    <source>
        <dbReference type="Proteomes" id="UP001146120"/>
    </source>
</evidence>
<evidence type="ECO:0000256" key="5">
    <source>
        <dbReference type="SAM" id="MobiDB-lite"/>
    </source>
</evidence>
<evidence type="ECO:0000259" key="7">
    <source>
        <dbReference type="PROSITE" id="PS50195"/>
    </source>
</evidence>
<reference evidence="8" key="2">
    <citation type="journal article" date="2023" name="Microbiol Resour">
        <title>Decontamination and Annotation of the Draft Genome Sequence of the Oomycete Lagenidium giganteum ARSEF 373.</title>
        <authorList>
            <person name="Morgan W.R."/>
            <person name="Tartar A."/>
        </authorList>
    </citation>
    <scope>NUCLEOTIDE SEQUENCE</scope>
    <source>
        <strain evidence="8">ARSEF 373</strain>
    </source>
</reference>
<dbReference type="Proteomes" id="UP001146120">
    <property type="component" value="Unassembled WGS sequence"/>
</dbReference>
<dbReference type="Pfam" id="PF00097">
    <property type="entry name" value="zf-C3HC4"/>
    <property type="match status" value="1"/>
</dbReference>
<keyword evidence="2 4" id="KW-0863">Zinc-finger</keyword>
<dbReference type="InterPro" id="IPR013083">
    <property type="entry name" value="Znf_RING/FYVE/PHD"/>
</dbReference>
<dbReference type="InterPro" id="IPR036871">
    <property type="entry name" value="PX_dom_sf"/>
</dbReference>
<dbReference type="SUPFAM" id="SSF64268">
    <property type="entry name" value="PX domain"/>
    <property type="match status" value="1"/>
</dbReference>
<sequence length="316" mass="35992">MLAMERPKPRAPRRRASMSENYSSKTLEKSRSKKRLERHSTIGTVNSVEAVLLERVHVQFVKAFIPEGKLARTRYVMKVINSDLNQSWDMVHPFSEFYDFKERLVKALDHGHFCNSNCPWLYMYATHHFPRRHFFRSRSASVISSRLQELEEFLNTILQIFRENQSTDCAITTTVLPRLLYDFLFQGMVFNRTDFNNTSLEDRMSMNGTFQEGTILEEPCAICQQSLFAPPFLPGEVSSPRSSDRTSSAHSFDHMAYADAGKLSCVSLTALECGHRFHDECIVLKLNENLACPLCINAPSPVVDECSSGAKVSMAA</sequence>
<evidence type="ECO:0000259" key="6">
    <source>
        <dbReference type="PROSITE" id="PS50089"/>
    </source>
</evidence>
<dbReference type="GO" id="GO:0035091">
    <property type="term" value="F:phosphatidylinositol binding"/>
    <property type="evidence" value="ECO:0007669"/>
    <property type="project" value="InterPro"/>
</dbReference>
<dbReference type="GO" id="GO:0008270">
    <property type="term" value="F:zinc ion binding"/>
    <property type="evidence" value="ECO:0007669"/>
    <property type="project" value="UniProtKB-KW"/>
</dbReference>
<feature type="domain" description="RING-type" evidence="6">
    <location>
        <begin position="220"/>
        <end position="295"/>
    </location>
</feature>
<dbReference type="InterPro" id="IPR001683">
    <property type="entry name" value="PX_dom"/>
</dbReference>
<evidence type="ECO:0000256" key="4">
    <source>
        <dbReference type="PROSITE-ProRule" id="PRU00175"/>
    </source>
</evidence>
<keyword evidence="9" id="KW-1185">Reference proteome</keyword>
<protein>
    <recommendedName>
        <fullName evidence="10">RING-type domain-containing protein</fullName>
    </recommendedName>
</protein>
<feature type="domain" description="PX" evidence="7">
    <location>
        <begin position="53"/>
        <end position="191"/>
    </location>
</feature>
<accession>A0AAV2ZJT5</accession>
<name>A0AAV2ZJT5_9STRA</name>
<evidence type="ECO:0008006" key="10">
    <source>
        <dbReference type="Google" id="ProtNLM"/>
    </source>
</evidence>
<dbReference type="InterPro" id="IPR001841">
    <property type="entry name" value="Znf_RING"/>
</dbReference>
<dbReference type="AlphaFoldDB" id="A0AAV2ZJT5"/>
<evidence type="ECO:0000313" key="8">
    <source>
        <dbReference type="EMBL" id="DBA04932.1"/>
    </source>
</evidence>
<dbReference type="Pfam" id="PF00787">
    <property type="entry name" value="PX"/>
    <property type="match status" value="1"/>
</dbReference>
<dbReference type="PROSITE" id="PS50195">
    <property type="entry name" value="PX"/>
    <property type="match status" value="1"/>
</dbReference>
<evidence type="ECO:0000256" key="3">
    <source>
        <dbReference type="ARBA" id="ARBA00022833"/>
    </source>
</evidence>
<dbReference type="EMBL" id="DAKRPA010000004">
    <property type="protein sequence ID" value="DBA04932.1"/>
    <property type="molecule type" value="Genomic_DNA"/>
</dbReference>
<dbReference type="SMART" id="SM00184">
    <property type="entry name" value="RING"/>
    <property type="match status" value="1"/>
</dbReference>
<feature type="region of interest" description="Disordered" evidence="5">
    <location>
        <begin position="1"/>
        <end position="38"/>
    </location>
</feature>
<keyword evidence="1" id="KW-0479">Metal-binding</keyword>
<dbReference type="SUPFAM" id="SSF57850">
    <property type="entry name" value="RING/U-box"/>
    <property type="match status" value="1"/>
</dbReference>
<organism evidence="8 9">
    <name type="scientific">Lagenidium giganteum</name>
    <dbReference type="NCBI Taxonomy" id="4803"/>
    <lineage>
        <taxon>Eukaryota</taxon>
        <taxon>Sar</taxon>
        <taxon>Stramenopiles</taxon>
        <taxon>Oomycota</taxon>
        <taxon>Peronosporomycetes</taxon>
        <taxon>Pythiales</taxon>
        <taxon>Pythiaceae</taxon>
    </lineage>
</organism>
<dbReference type="PROSITE" id="PS50089">
    <property type="entry name" value="ZF_RING_2"/>
    <property type="match status" value="1"/>
</dbReference>
<keyword evidence="3" id="KW-0862">Zinc</keyword>
<evidence type="ECO:0000256" key="1">
    <source>
        <dbReference type="ARBA" id="ARBA00022723"/>
    </source>
</evidence>
<dbReference type="Gene3D" id="3.30.40.10">
    <property type="entry name" value="Zinc/RING finger domain, C3HC4 (zinc finger)"/>
    <property type="match status" value="1"/>
</dbReference>
<reference evidence="8" key="1">
    <citation type="submission" date="2022-11" db="EMBL/GenBank/DDBJ databases">
        <authorList>
            <person name="Morgan W.R."/>
            <person name="Tartar A."/>
        </authorList>
    </citation>
    <scope>NUCLEOTIDE SEQUENCE</scope>
    <source>
        <strain evidence="8">ARSEF 373</strain>
    </source>
</reference>
<gene>
    <name evidence="8" type="ORF">N0F65_006934</name>
</gene>